<dbReference type="PANTHER" id="PTHR39426:SF1">
    <property type="entry name" value="HOMOLOGY TO DEATH-ON-CURING PROTEIN OF PHAGE P1"/>
    <property type="match status" value="1"/>
</dbReference>
<dbReference type="InterPro" id="IPR036597">
    <property type="entry name" value="Fido-like_dom_sf"/>
</dbReference>
<organism evidence="2 5">
    <name type="scientific">Pediococcus parvulus</name>
    <dbReference type="NCBI Taxonomy" id="54062"/>
    <lineage>
        <taxon>Bacteria</taxon>
        <taxon>Bacillati</taxon>
        <taxon>Bacillota</taxon>
        <taxon>Bacilli</taxon>
        <taxon>Lactobacillales</taxon>
        <taxon>Lactobacillaceae</taxon>
        <taxon>Pediococcus</taxon>
    </lineage>
</organism>
<gene>
    <name evidence="3" type="ORF">A7K95_06460</name>
    <name evidence="2" type="ORF">GA842_06430</name>
</gene>
<dbReference type="InterPro" id="IPR003812">
    <property type="entry name" value="Fido"/>
</dbReference>
<dbReference type="GO" id="GO:0016301">
    <property type="term" value="F:kinase activity"/>
    <property type="evidence" value="ECO:0007669"/>
    <property type="project" value="InterPro"/>
</dbReference>
<comment type="caution">
    <text evidence="2">The sequence shown here is derived from an EMBL/GenBank/DDBJ whole genome shotgun (WGS) entry which is preliminary data.</text>
</comment>
<evidence type="ECO:0000259" key="1">
    <source>
        <dbReference type="PROSITE" id="PS51459"/>
    </source>
</evidence>
<dbReference type="Proteomes" id="UP000077280">
    <property type="component" value="Unassembled WGS sequence"/>
</dbReference>
<name>A0AAP5TCH8_9LACO</name>
<dbReference type="NCBIfam" id="TIGR01550">
    <property type="entry name" value="DOC_P1"/>
    <property type="match status" value="1"/>
</dbReference>
<reference evidence="3 4" key="1">
    <citation type="submission" date="2016-05" db="EMBL/GenBank/DDBJ databases">
        <title>Draft genome sequence of Pediococcus parvulus 2.6, a probiotic beta-glucan producer strain.</title>
        <authorList>
            <person name="Mohedano M.L."/>
            <person name="Perez-Ramos A."/>
            <person name="Duenas M.T."/>
            <person name="Lamontanara A."/>
            <person name="Orru L."/>
            <person name="Spano G."/>
            <person name="Capozzi V."/>
            <person name="Lopez P."/>
        </authorList>
    </citation>
    <scope>NUCLEOTIDE SEQUENCE [LARGE SCALE GENOMIC DNA]</scope>
    <source>
        <strain evidence="3 4">2.6</strain>
    </source>
</reference>
<evidence type="ECO:0000313" key="5">
    <source>
        <dbReference type="Proteomes" id="UP001275867"/>
    </source>
</evidence>
<evidence type="ECO:0000313" key="2">
    <source>
        <dbReference type="EMBL" id="MDV7694516.1"/>
    </source>
</evidence>
<sequence>MIYLKKEELIAINEKILTRSSSDLIGVQYSQGLDLVIERPQQVVFGRELYPNIWIKAAFIIQKITKKHIFIDGNKRTAILSGLIFLEINGYELEFTADEGEKIILGVTNSNDSEETMLSLAEWLKGKAVKKV</sequence>
<dbReference type="EMBL" id="WERX01000018">
    <property type="protein sequence ID" value="MDV7694516.1"/>
    <property type="molecule type" value="Genomic_DNA"/>
</dbReference>
<dbReference type="GeneID" id="93381996"/>
<dbReference type="SUPFAM" id="SSF140931">
    <property type="entry name" value="Fic-like"/>
    <property type="match status" value="1"/>
</dbReference>
<dbReference type="Pfam" id="PF02661">
    <property type="entry name" value="Fic"/>
    <property type="match status" value="1"/>
</dbReference>
<proteinExistence type="predicted"/>
<dbReference type="Proteomes" id="UP001275867">
    <property type="component" value="Unassembled WGS sequence"/>
</dbReference>
<dbReference type="PANTHER" id="PTHR39426">
    <property type="entry name" value="HOMOLOGY TO DEATH-ON-CURING PROTEIN OF PHAGE P1"/>
    <property type="match status" value="1"/>
</dbReference>
<dbReference type="EMBL" id="LXND01000044">
    <property type="protein sequence ID" value="OAD64119.1"/>
    <property type="molecule type" value="Genomic_DNA"/>
</dbReference>
<reference evidence="2" key="2">
    <citation type="submission" date="2019-10" db="EMBL/GenBank/DDBJ databases">
        <title>Malate fermentation in French cider.</title>
        <authorList>
            <person name="Cousin F.J."/>
            <person name="Medina Fernandez S."/>
            <person name="Misery B."/>
            <person name="Laplace J.-M."/>
            <person name="Cretenet M."/>
        </authorList>
    </citation>
    <scope>NUCLEOTIDE SEQUENCE</scope>
    <source>
        <strain evidence="2">UCMA15901</strain>
    </source>
</reference>
<dbReference type="AlphaFoldDB" id="A0AAP5TCH8"/>
<protein>
    <submittedName>
        <fullName evidence="3">Death-on-curing family protein</fullName>
    </submittedName>
    <submittedName>
        <fullName evidence="2">Type II toxin-antitoxin system death-on-curing family toxin</fullName>
    </submittedName>
</protein>
<evidence type="ECO:0000313" key="4">
    <source>
        <dbReference type="Proteomes" id="UP000077280"/>
    </source>
</evidence>
<dbReference type="InterPro" id="IPR053737">
    <property type="entry name" value="Type_II_TA_Toxin"/>
</dbReference>
<dbReference type="InterPro" id="IPR006440">
    <property type="entry name" value="Doc"/>
</dbReference>
<dbReference type="RefSeq" id="WP_068806358.1">
    <property type="nucleotide sequence ID" value="NZ_LXND01000044.1"/>
</dbReference>
<accession>A0AAP5TCH8</accession>
<feature type="domain" description="Fido" evidence="1">
    <location>
        <begin position="4"/>
        <end position="126"/>
    </location>
</feature>
<dbReference type="PROSITE" id="PS51459">
    <property type="entry name" value="FIDO"/>
    <property type="match status" value="1"/>
</dbReference>
<evidence type="ECO:0000313" key="3">
    <source>
        <dbReference type="EMBL" id="OAD64119.1"/>
    </source>
</evidence>
<keyword evidence="4" id="KW-1185">Reference proteome</keyword>
<dbReference type="Gene3D" id="1.20.120.1870">
    <property type="entry name" value="Fic/DOC protein, Fido domain"/>
    <property type="match status" value="1"/>
</dbReference>